<evidence type="ECO:0000313" key="4">
    <source>
        <dbReference type="Proteomes" id="UP001250698"/>
    </source>
</evidence>
<dbReference type="EMBL" id="JAWDJT010000002">
    <property type="protein sequence ID" value="MDU0369713.1"/>
    <property type="molecule type" value="Genomic_DNA"/>
</dbReference>
<dbReference type="EC" id="3.1.1.103" evidence="3"/>
<organism evidence="3 4">
    <name type="scientific">Hymenobacter endophyticus</name>
    <dbReference type="NCBI Taxonomy" id="3076335"/>
    <lineage>
        <taxon>Bacteria</taxon>
        <taxon>Pseudomonadati</taxon>
        <taxon>Bacteroidota</taxon>
        <taxon>Cytophagia</taxon>
        <taxon>Cytophagales</taxon>
        <taxon>Hymenobacteraceae</taxon>
        <taxon>Hymenobacter</taxon>
    </lineage>
</organism>
<comment type="caution">
    <text evidence="3">The sequence shown here is derived from an EMBL/GenBank/DDBJ whole genome shotgun (WGS) entry which is preliminary data.</text>
</comment>
<sequence>MLRPLHSLLVLPLLWAGTALAQTAPASSINKAKLDSLLTILDTNHKLAGSLQLTQNGQVVYSRAIGPEQAGVPATTATHYRIGSISKTFTATMVMQLVEEGKLKLNAPIATWFPTLPNAATITVDHLLHHRSGLFDFTHDPAYVQYMTQPKTQAELLAIISAQPVEFAPGAKYAYNNSNYVVLSYLVEKLTKQPYAQALQKRIADKLGLKDTYYGSRIDSKKHEAASFMWDGATWQVQRETDMSIPSGAGAITSTPADLTRFIEGLYAGKLVKPATLQLMQTLQDGYGKGLSLIPFGSKQGFGHFGSIDGYRSALTYFPADKLTIAYCGNGVASGYSVNDLVIGALAIYFNKPYPLPDFSGPTLTAAELSGFVGEYASSQMPLKISIMAAQNTLVAQATGQSPFPLTAKSKTTFVYSTAGITMEFDAVAHTFMLHQGANHFLFTRQ</sequence>
<dbReference type="Gene3D" id="3.40.710.10">
    <property type="entry name" value="DD-peptidase/beta-lactamase superfamily"/>
    <property type="match status" value="1"/>
</dbReference>
<feature type="domain" description="Beta-lactamase-related" evidence="2">
    <location>
        <begin position="48"/>
        <end position="334"/>
    </location>
</feature>
<dbReference type="Pfam" id="PF00144">
    <property type="entry name" value="Beta-lactamase"/>
    <property type="match status" value="1"/>
</dbReference>
<evidence type="ECO:0000259" key="2">
    <source>
        <dbReference type="Pfam" id="PF00144"/>
    </source>
</evidence>
<dbReference type="RefSeq" id="WP_315997204.1">
    <property type="nucleotide sequence ID" value="NZ_JAWDJT010000002.1"/>
</dbReference>
<dbReference type="PANTHER" id="PTHR46825">
    <property type="entry name" value="D-ALANYL-D-ALANINE-CARBOXYPEPTIDASE/ENDOPEPTIDASE AMPH"/>
    <property type="match status" value="1"/>
</dbReference>
<dbReference type="Proteomes" id="UP001250698">
    <property type="component" value="Unassembled WGS sequence"/>
</dbReference>
<evidence type="ECO:0000313" key="3">
    <source>
        <dbReference type="EMBL" id="MDU0369713.1"/>
    </source>
</evidence>
<name>A0ABU3TEA7_9BACT</name>
<dbReference type="SUPFAM" id="SSF56601">
    <property type="entry name" value="beta-lactamase/transpeptidase-like"/>
    <property type="match status" value="1"/>
</dbReference>
<feature type="chain" id="PRO_5047022800" evidence="1">
    <location>
        <begin position="22"/>
        <end position="446"/>
    </location>
</feature>
<dbReference type="PANTHER" id="PTHR46825:SF9">
    <property type="entry name" value="BETA-LACTAMASE-RELATED DOMAIN-CONTAINING PROTEIN"/>
    <property type="match status" value="1"/>
</dbReference>
<accession>A0ABU3TEA7</accession>
<gene>
    <name evidence="3" type="ORF">ROI90_04845</name>
</gene>
<keyword evidence="3" id="KW-0378">Hydrolase</keyword>
<keyword evidence="4" id="KW-1185">Reference proteome</keyword>
<proteinExistence type="predicted"/>
<feature type="signal peptide" evidence="1">
    <location>
        <begin position="1"/>
        <end position="21"/>
    </location>
</feature>
<reference evidence="3 4" key="1">
    <citation type="submission" date="2023-10" db="EMBL/GenBank/DDBJ databases">
        <title>Hymenobacter endophyticus sp. nov., an isolate from the leaf tissues of wheat.</title>
        <authorList>
            <person name="Dai Y."/>
        </authorList>
    </citation>
    <scope>NUCLEOTIDE SEQUENCE [LARGE SCALE GENOMIC DNA]</scope>
    <source>
        <strain evidence="3 4">ZK17L-C2</strain>
    </source>
</reference>
<dbReference type="InterPro" id="IPR001466">
    <property type="entry name" value="Beta-lactam-related"/>
</dbReference>
<keyword evidence="1" id="KW-0732">Signal</keyword>
<dbReference type="InterPro" id="IPR050491">
    <property type="entry name" value="AmpC-like"/>
</dbReference>
<protein>
    <submittedName>
        <fullName evidence="3">Serine hydrolase domain-containing protein</fullName>
        <ecNumber evidence="3">3.1.1.103</ecNumber>
    </submittedName>
</protein>
<dbReference type="GO" id="GO:0016787">
    <property type="term" value="F:hydrolase activity"/>
    <property type="evidence" value="ECO:0007669"/>
    <property type="project" value="UniProtKB-KW"/>
</dbReference>
<evidence type="ECO:0000256" key="1">
    <source>
        <dbReference type="SAM" id="SignalP"/>
    </source>
</evidence>
<dbReference type="InterPro" id="IPR012338">
    <property type="entry name" value="Beta-lactam/transpept-like"/>
</dbReference>